<dbReference type="AlphaFoldDB" id="A0A9Q1G6P5"/>
<feature type="domain" description="Lipase" evidence="11">
    <location>
        <begin position="18"/>
        <end position="148"/>
    </location>
</feature>
<evidence type="ECO:0000256" key="8">
    <source>
        <dbReference type="ARBA" id="ARBA00048637"/>
    </source>
</evidence>
<keyword evidence="6" id="KW-0443">Lipid metabolism</keyword>
<reference evidence="12" key="1">
    <citation type="journal article" date="2023" name="Science">
        <title>Genome structures resolve the early diversification of teleost fishes.</title>
        <authorList>
            <person name="Parey E."/>
            <person name="Louis A."/>
            <person name="Montfort J."/>
            <person name="Bouchez O."/>
            <person name="Roques C."/>
            <person name="Iampietro C."/>
            <person name="Lluch J."/>
            <person name="Castinel A."/>
            <person name="Donnadieu C."/>
            <person name="Desvignes T."/>
            <person name="Floi Bucao C."/>
            <person name="Jouanno E."/>
            <person name="Wen M."/>
            <person name="Mejri S."/>
            <person name="Dirks R."/>
            <person name="Jansen H."/>
            <person name="Henkel C."/>
            <person name="Chen W.J."/>
            <person name="Zahm M."/>
            <person name="Cabau C."/>
            <person name="Klopp C."/>
            <person name="Thompson A.W."/>
            <person name="Robinson-Rechavi M."/>
            <person name="Braasch I."/>
            <person name="Lecointre G."/>
            <person name="Bobe J."/>
            <person name="Postlethwait J.H."/>
            <person name="Berthelot C."/>
            <person name="Roest Crollius H."/>
            <person name="Guiguen Y."/>
        </authorList>
    </citation>
    <scope>NUCLEOTIDE SEQUENCE</scope>
    <source>
        <strain evidence="12">WJC10195</strain>
    </source>
</reference>
<organism evidence="12 13">
    <name type="scientific">Synaphobranchus kaupii</name>
    <name type="common">Kaup's arrowtooth eel</name>
    <dbReference type="NCBI Taxonomy" id="118154"/>
    <lineage>
        <taxon>Eukaryota</taxon>
        <taxon>Metazoa</taxon>
        <taxon>Chordata</taxon>
        <taxon>Craniata</taxon>
        <taxon>Vertebrata</taxon>
        <taxon>Euteleostomi</taxon>
        <taxon>Actinopterygii</taxon>
        <taxon>Neopterygii</taxon>
        <taxon>Teleostei</taxon>
        <taxon>Anguilliformes</taxon>
        <taxon>Synaphobranchidae</taxon>
        <taxon>Synaphobranchus</taxon>
    </lineage>
</organism>
<comment type="function">
    <text evidence="9">Hydrolyzes specifically phosphatidic acid (PA) to produce 2-acyl lysophosphatidic acid (LPA; a potent bioactive lipid mediator) and fatty acid. Does not hydrolyze other phospholipids, like phosphatidylserine (PS), phosphatidylcholine (PC) and phosphatidylethanolamine (PE) or triacylglycerol (TG).</text>
</comment>
<evidence type="ECO:0000256" key="6">
    <source>
        <dbReference type="ARBA" id="ARBA00023098"/>
    </source>
</evidence>
<comment type="catalytic activity">
    <reaction evidence="8">
        <text>1-hexadecanoyl-2-(9Z-octadecenoyl)-sn-glycero-3-phosphate + H2O = 2-(9Z-octadecenoyl)-sn-glycero-3-phosphate + hexadecanoate + H(+)</text>
        <dbReference type="Rhea" id="RHEA:40943"/>
        <dbReference type="ChEBI" id="CHEBI:7896"/>
        <dbReference type="ChEBI" id="CHEBI:15377"/>
        <dbReference type="ChEBI" id="CHEBI:15378"/>
        <dbReference type="ChEBI" id="CHEBI:64839"/>
        <dbReference type="ChEBI" id="CHEBI:77593"/>
    </reaction>
    <physiologicalReaction direction="left-to-right" evidence="8">
        <dbReference type="Rhea" id="RHEA:40944"/>
    </physiologicalReaction>
</comment>
<evidence type="ECO:0000256" key="9">
    <source>
        <dbReference type="ARBA" id="ARBA00049600"/>
    </source>
</evidence>
<dbReference type="EMBL" id="JAINUF010000002">
    <property type="protein sequence ID" value="KAJ8375695.1"/>
    <property type="molecule type" value="Genomic_DNA"/>
</dbReference>
<evidence type="ECO:0000256" key="4">
    <source>
        <dbReference type="ARBA" id="ARBA00022801"/>
    </source>
</evidence>
<comment type="caution">
    <text evidence="12">The sequence shown here is derived from an EMBL/GenBank/DDBJ whole genome shotgun (WGS) entry which is preliminary data.</text>
</comment>
<dbReference type="GO" id="GO:0004620">
    <property type="term" value="F:phospholipase activity"/>
    <property type="evidence" value="ECO:0007669"/>
    <property type="project" value="TreeGrafter"/>
</dbReference>
<dbReference type="SUPFAM" id="SSF53474">
    <property type="entry name" value="alpha/beta-Hydrolases"/>
    <property type="match status" value="1"/>
</dbReference>
<keyword evidence="5" id="KW-0442">Lipid degradation</keyword>
<dbReference type="GO" id="GO:0016042">
    <property type="term" value="P:lipid catabolic process"/>
    <property type="evidence" value="ECO:0007669"/>
    <property type="project" value="UniProtKB-KW"/>
</dbReference>
<keyword evidence="7" id="KW-1015">Disulfide bond</keyword>
<accession>A0A9Q1G6P5</accession>
<evidence type="ECO:0000259" key="11">
    <source>
        <dbReference type="Pfam" id="PF00151"/>
    </source>
</evidence>
<evidence type="ECO:0000256" key="1">
    <source>
        <dbReference type="ARBA" id="ARBA00004613"/>
    </source>
</evidence>
<dbReference type="Proteomes" id="UP001152622">
    <property type="component" value="Chromosome 2"/>
</dbReference>
<proteinExistence type="inferred from homology"/>
<comment type="similarity">
    <text evidence="2 10">Belongs to the AB hydrolase superfamily. Lipase family.</text>
</comment>
<keyword evidence="3" id="KW-0964">Secreted</keyword>
<dbReference type="OrthoDB" id="199913at2759"/>
<keyword evidence="13" id="KW-1185">Reference proteome</keyword>
<evidence type="ECO:0000313" key="13">
    <source>
        <dbReference type="Proteomes" id="UP001152622"/>
    </source>
</evidence>
<dbReference type="InterPro" id="IPR000734">
    <property type="entry name" value="TAG_lipase"/>
</dbReference>
<dbReference type="PANTHER" id="PTHR11610">
    <property type="entry name" value="LIPASE"/>
    <property type="match status" value="1"/>
</dbReference>
<comment type="subcellular location">
    <subcellularLocation>
        <location evidence="1">Secreted</location>
    </subcellularLocation>
</comment>
<dbReference type="Pfam" id="PF00151">
    <property type="entry name" value="Lipase"/>
    <property type="match status" value="1"/>
</dbReference>
<dbReference type="Gene3D" id="3.40.50.1820">
    <property type="entry name" value="alpha/beta hydrolase"/>
    <property type="match status" value="1"/>
</dbReference>
<name>A0A9Q1G6P5_SYNKA</name>
<evidence type="ECO:0000256" key="7">
    <source>
        <dbReference type="ARBA" id="ARBA00023157"/>
    </source>
</evidence>
<protein>
    <recommendedName>
        <fullName evidence="11">Lipase domain-containing protein</fullName>
    </recommendedName>
</protein>
<sequence>MLSPASARPFYFSSSYDTDQVSKCDDFTNLDFRETFMGTNLNVKLLLFTRANLDCGQELSHLMLTDQSLFQLARPTAFVIHGYRPTGAPPVWVGHILRLLAAQEDMNILVVDWNRGAANLNYYTAVANTRKAAENITAFIQNMQVRVKHFEGGWGGMCVGGV</sequence>
<evidence type="ECO:0000256" key="3">
    <source>
        <dbReference type="ARBA" id="ARBA00022525"/>
    </source>
</evidence>
<keyword evidence="4" id="KW-0378">Hydrolase</keyword>
<gene>
    <name evidence="12" type="ORF">SKAU_G00062750</name>
</gene>
<evidence type="ECO:0000256" key="2">
    <source>
        <dbReference type="ARBA" id="ARBA00010701"/>
    </source>
</evidence>
<evidence type="ECO:0000313" key="12">
    <source>
        <dbReference type="EMBL" id="KAJ8375695.1"/>
    </source>
</evidence>
<dbReference type="GO" id="GO:0005615">
    <property type="term" value="C:extracellular space"/>
    <property type="evidence" value="ECO:0007669"/>
    <property type="project" value="TreeGrafter"/>
</dbReference>
<evidence type="ECO:0000256" key="10">
    <source>
        <dbReference type="RuleBase" id="RU004262"/>
    </source>
</evidence>
<dbReference type="InterPro" id="IPR029058">
    <property type="entry name" value="AB_hydrolase_fold"/>
</dbReference>
<evidence type="ECO:0000256" key="5">
    <source>
        <dbReference type="ARBA" id="ARBA00022963"/>
    </source>
</evidence>
<dbReference type="InterPro" id="IPR013818">
    <property type="entry name" value="Lipase"/>
</dbReference>
<dbReference type="PANTHER" id="PTHR11610:SF12">
    <property type="entry name" value="LIPASE MEMBER H"/>
    <property type="match status" value="1"/>
</dbReference>